<feature type="transmembrane region" description="Helical" evidence="10">
    <location>
        <begin position="24"/>
        <end position="46"/>
    </location>
</feature>
<dbReference type="EMBL" id="VLJV01000001">
    <property type="protein sequence ID" value="TWH20399.1"/>
    <property type="molecule type" value="Genomic_DNA"/>
</dbReference>
<evidence type="ECO:0000256" key="4">
    <source>
        <dbReference type="ARBA" id="ARBA00022475"/>
    </source>
</evidence>
<dbReference type="AlphaFoldDB" id="A0A660CFV6"/>
<dbReference type="RefSeq" id="WP_246134755.1">
    <property type="nucleotide sequence ID" value="NZ_JOIJ01000011.1"/>
</dbReference>
<dbReference type="GO" id="GO:0005886">
    <property type="term" value="C:plasma membrane"/>
    <property type="evidence" value="ECO:0007669"/>
    <property type="project" value="UniProtKB-SubCell"/>
</dbReference>
<feature type="transmembrane region" description="Helical" evidence="10">
    <location>
        <begin position="335"/>
        <end position="352"/>
    </location>
</feature>
<evidence type="ECO:0000256" key="6">
    <source>
        <dbReference type="ARBA" id="ARBA00022989"/>
    </source>
</evidence>
<feature type="transmembrane region" description="Helical" evidence="10">
    <location>
        <begin position="105"/>
        <end position="125"/>
    </location>
</feature>
<comment type="subcellular location">
    <subcellularLocation>
        <location evidence="1">Cell membrane</location>
        <topology evidence="1">Multi-pass membrane protein</topology>
    </subcellularLocation>
</comment>
<evidence type="ECO:0000256" key="10">
    <source>
        <dbReference type="SAM" id="Phobius"/>
    </source>
</evidence>
<dbReference type="PANTHER" id="PTHR30047:SF7">
    <property type="entry name" value="HIGH-AFFINITY CHOLINE TRANSPORT PROTEIN"/>
    <property type="match status" value="1"/>
</dbReference>
<feature type="coiled-coil region" evidence="8">
    <location>
        <begin position="540"/>
        <end position="567"/>
    </location>
</feature>
<feature type="compositionally biased region" description="Gly residues" evidence="9">
    <location>
        <begin position="669"/>
        <end position="679"/>
    </location>
</feature>
<feature type="transmembrane region" description="Helical" evidence="10">
    <location>
        <begin position="162"/>
        <end position="180"/>
    </location>
</feature>
<evidence type="ECO:0000313" key="11">
    <source>
        <dbReference type="EMBL" id="TWH20399.1"/>
    </source>
</evidence>
<feature type="region of interest" description="Disordered" evidence="9">
    <location>
        <begin position="614"/>
        <end position="644"/>
    </location>
</feature>
<evidence type="ECO:0000256" key="9">
    <source>
        <dbReference type="SAM" id="MobiDB-lite"/>
    </source>
</evidence>
<dbReference type="PANTHER" id="PTHR30047">
    <property type="entry name" value="HIGH-AFFINITY CHOLINE TRANSPORT PROTEIN-RELATED"/>
    <property type="match status" value="1"/>
</dbReference>
<evidence type="ECO:0000256" key="3">
    <source>
        <dbReference type="ARBA" id="ARBA00022448"/>
    </source>
</evidence>
<dbReference type="Pfam" id="PF02028">
    <property type="entry name" value="BCCT"/>
    <property type="match status" value="1"/>
</dbReference>
<feature type="transmembrane region" description="Helical" evidence="10">
    <location>
        <begin position="426"/>
        <end position="454"/>
    </location>
</feature>
<protein>
    <submittedName>
        <fullName evidence="11">Choline/glycine/proline betaine transport protein</fullName>
    </submittedName>
</protein>
<name>A0A660CFV6_9PSEU</name>
<dbReference type="GO" id="GO:0022857">
    <property type="term" value="F:transmembrane transporter activity"/>
    <property type="evidence" value="ECO:0007669"/>
    <property type="project" value="InterPro"/>
</dbReference>
<accession>A0A660CFV6</accession>
<feature type="transmembrane region" description="Helical" evidence="10">
    <location>
        <begin position="201"/>
        <end position="227"/>
    </location>
</feature>
<evidence type="ECO:0000256" key="7">
    <source>
        <dbReference type="ARBA" id="ARBA00023136"/>
    </source>
</evidence>
<evidence type="ECO:0000256" key="8">
    <source>
        <dbReference type="SAM" id="Coils"/>
    </source>
</evidence>
<evidence type="ECO:0000256" key="2">
    <source>
        <dbReference type="ARBA" id="ARBA00005658"/>
    </source>
</evidence>
<dbReference type="NCBIfam" id="TIGR00842">
    <property type="entry name" value="bcct"/>
    <property type="match status" value="1"/>
</dbReference>
<keyword evidence="3" id="KW-0813">Transport</keyword>
<keyword evidence="8" id="KW-0175">Coiled coil</keyword>
<evidence type="ECO:0000256" key="1">
    <source>
        <dbReference type="ARBA" id="ARBA00004651"/>
    </source>
</evidence>
<feature type="transmembrane region" description="Helical" evidence="10">
    <location>
        <begin position="280"/>
        <end position="300"/>
    </location>
</feature>
<keyword evidence="4" id="KW-1003">Cell membrane</keyword>
<comment type="similarity">
    <text evidence="2">Belongs to the BCCT transporter (TC 2.A.15) family.</text>
</comment>
<feature type="transmembrane region" description="Helical" evidence="10">
    <location>
        <begin position="497"/>
        <end position="518"/>
    </location>
</feature>
<gene>
    <name evidence="11" type="ORF">JD82_02245</name>
</gene>
<dbReference type="Proteomes" id="UP000317303">
    <property type="component" value="Unassembled WGS sequence"/>
</dbReference>
<proteinExistence type="inferred from homology"/>
<evidence type="ECO:0000313" key="12">
    <source>
        <dbReference type="Proteomes" id="UP000317303"/>
    </source>
</evidence>
<feature type="transmembrane region" description="Helical" evidence="10">
    <location>
        <begin position="466"/>
        <end position="485"/>
    </location>
</feature>
<dbReference type="InterPro" id="IPR000060">
    <property type="entry name" value="BCCT_transptr"/>
</dbReference>
<feature type="transmembrane region" description="Helical" evidence="10">
    <location>
        <begin position="364"/>
        <end position="382"/>
    </location>
</feature>
<keyword evidence="7 10" id="KW-0472">Membrane</keyword>
<reference evidence="11 12" key="1">
    <citation type="submission" date="2019-07" db="EMBL/GenBank/DDBJ databases">
        <title>R&amp;d 2014.</title>
        <authorList>
            <person name="Klenk H.-P."/>
        </authorList>
    </citation>
    <scope>NUCLEOTIDE SEQUENCE [LARGE SCALE GENOMIC DNA]</scope>
    <source>
        <strain evidence="11 12">DSM 43194</strain>
    </source>
</reference>
<comment type="caution">
    <text evidence="11">The sequence shown here is derived from an EMBL/GenBank/DDBJ whole genome shotgun (WGS) entry which is preliminary data.</text>
</comment>
<keyword evidence="12" id="KW-1185">Reference proteome</keyword>
<feature type="compositionally biased region" description="Polar residues" evidence="9">
    <location>
        <begin position="680"/>
        <end position="689"/>
    </location>
</feature>
<sequence length="710" mass="75796">MASHVGADQQDQDGQPKARLSRPVFVPAVVVIGTALAFAIWFGARYGEDATQAFTDLRDSIGVNVGWWYIIVVTAMLLFCVWAALSKVGNVRLGRDDERPEFSLFSWFAMLFSAGMGIGLVFSGVSEPLSHLTTPPDVVGVEPGSEEAGRAAIGQSLFHWGLHAWGIYAVVGLGLAYMTFRRGRPLSVRWLLEPLFGRKLIESWVGHVIDVVAIVGTVFGVATSLGLGVLQIQAGLSNLGWFEPSNTLMLLLVVGITAIGTLSVVSGLHKGLQWLSNANMSMATVMAIVVLLVGPTVFLLRSLVQNFGEYLQTIPQLAFVTGAGASDTWTLDWTLFNQAWFLAWAPFVGMFIARISRGRTIREFLLGALLAPTLVSLVWFTVFGSTGIQHQLTEGNLVGQDGNVDTETALFHLFGELPVPDGVTTVLSVVAISVIMLFFITSADSCSLVVDVLSHDGRTETPTTTRVFWALLVGAAAALLLMAGGEAALTVLQVSSLAGAAPLSIVYVLAMVSLWRMFRLEVATMPRYVRIRSQATPSALVSAARENADSEREVRRSLRELVKAQNVGAPGRGDIRRASATLAGLDATVSGPRFGVRQDEDSTILAVEDVPAHATTVDPKTGEIGIDDEAVRSDPTADEVFDTPEFDDSALGAEHRSQELLDRYVNGGKPAGGEQGGGSDPSSGKQADSSGGEHTGRDAGAEKDRQSGEK</sequence>
<organism evidence="11 12">
    <name type="scientific">Prauserella rugosa</name>
    <dbReference type="NCBI Taxonomy" id="43354"/>
    <lineage>
        <taxon>Bacteria</taxon>
        <taxon>Bacillati</taxon>
        <taxon>Actinomycetota</taxon>
        <taxon>Actinomycetes</taxon>
        <taxon>Pseudonocardiales</taxon>
        <taxon>Pseudonocardiaceae</taxon>
        <taxon>Prauserella</taxon>
    </lineage>
</organism>
<keyword evidence="5 10" id="KW-0812">Transmembrane</keyword>
<feature type="transmembrane region" description="Helical" evidence="10">
    <location>
        <begin position="247"/>
        <end position="268"/>
    </location>
</feature>
<feature type="region of interest" description="Disordered" evidence="9">
    <location>
        <begin position="663"/>
        <end position="710"/>
    </location>
</feature>
<evidence type="ECO:0000256" key="5">
    <source>
        <dbReference type="ARBA" id="ARBA00022692"/>
    </source>
</evidence>
<feature type="transmembrane region" description="Helical" evidence="10">
    <location>
        <begin position="66"/>
        <end position="85"/>
    </location>
</feature>
<feature type="compositionally biased region" description="Basic and acidic residues" evidence="9">
    <location>
        <begin position="694"/>
        <end position="710"/>
    </location>
</feature>
<keyword evidence="6 10" id="KW-1133">Transmembrane helix</keyword>